<feature type="transmembrane region" description="Helical" evidence="6">
    <location>
        <begin position="55"/>
        <end position="72"/>
    </location>
</feature>
<evidence type="ECO:0000256" key="1">
    <source>
        <dbReference type="ARBA" id="ARBA00004141"/>
    </source>
</evidence>
<reference evidence="8" key="1">
    <citation type="submission" date="2019-04" db="EMBL/GenBank/DDBJ databases">
        <title>Friends and foes A comparative genomics study of 23 Aspergillus species from section Flavi.</title>
        <authorList>
            <consortium name="DOE Joint Genome Institute"/>
            <person name="Kjaerbolling I."/>
            <person name="Vesth T."/>
            <person name="Frisvad J.C."/>
            <person name="Nybo J.L."/>
            <person name="Theobald S."/>
            <person name="Kildgaard S."/>
            <person name="Isbrandt T."/>
            <person name="Kuo A."/>
            <person name="Sato A."/>
            <person name="Lyhne E.K."/>
            <person name="Kogle M.E."/>
            <person name="Wiebenga A."/>
            <person name="Kun R.S."/>
            <person name="Lubbers R.J."/>
            <person name="Makela M.R."/>
            <person name="Barry K."/>
            <person name="Chovatia M."/>
            <person name="Clum A."/>
            <person name="Daum C."/>
            <person name="Haridas S."/>
            <person name="He G."/>
            <person name="LaButti K."/>
            <person name="Lipzen A."/>
            <person name="Mondo S."/>
            <person name="Riley R."/>
            <person name="Salamov A."/>
            <person name="Simmons B.A."/>
            <person name="Magnuson J.K."/>
            <person name="Henrissat B."/>
            <person name="Mortensen U.H."/>
            <person name="Larsen T.O."/>
            <person name="Devries R.P."/>
            <person name="Grigoriev I.V."/>
            <person name="Machida M."/>
            <person name="Baker S.E."/>
            <person name="Andersen M.R."/>
        </authorList>
    </citation>
    <scope>NUCLEOTIDE SEQUENCE [LARGE SCALE GENOMIC DNA]</scope>
    <source>
        <strain evidence="8">CBS 121.62</strain>
    </source>
</reference>
<evidence type="ECO:0000256" key="6">
    <source>
        <dbReference type="SAM" id="Phobius"/>
    </source>
</evidence>
<keyword evidence="2" id="KW-0813">Transport</keyword>
<feature type="transmembrane region" description="Helical" evidence="6">
    <location>
        <begin position="421"/>
        <end position="440"/>
    </location>
</feature>
<protein>
    <submittedName>
        <fullName evidence="8">Major facilitator superfamily domain-containing protein</fullName>
    </submittedName>
</protein>
<evidence type="ECO:0000256" key="5">
    <source>
        <dbReference type="ARBA" id="ARBA00023136"/>
    </source>
</evidence>
<dbReference type="PROSITE" id="PS50850">
    <property type="entry name" value="MFS"/>
    <property type="match status" value="1"/>
</dbReference>
<dbReference type="InterPro" id="IPR020846">
    <property type="entry name" value="MFS_dom"/>
</dbReference>
<dbReference type="PANTHER" id="PTHR43791">
    <property type="entry name" value="PERMEASE-RELATED"/>
    <property type="match status" value="1"/>
</dbReference>
<gene>
    <name evidence="8" type="ORF">BDV35DRAFT_228372</name>
</gene>
<dbReference type="InterPro" id="IPR011701">
    <property type="entry name" value="MFS"/>
</dbReference>
<evidence type="ECO:0000259" key="7">
    <source>
        <dbReference type="PROSITE" id="PS50850"/>
    </source>
</evidence>
<feature type="transmembrane region" description="Helical" evidence="6">
    <location>
        <begin position="384"/>
        <end position="401"/>
    </location>
</feature>
<proteinExistence type="predicted"/>
<dbReference type="Gene3D" id="1.20.1250.20">
    <property type="entry name" value="MFS general substrate transporter like domains"/>
    <property type="match status" value="2"/>
</dbReference>
<feature type="domain" description="Major facilitator superfamily (MFS) profile" evidence="7">
    <location>
        <begin position="59"/>
        <end position="480"/>
    </location>
</feature>
<name>A0A5N6GVJ4_ASPFL</name>
<keyword evidence="3 6" id="KW-0812">Transmembrane</keyword>
<dbReference type="Pfam" id="PF07690">
    <property type="entry name" value="MFS_1"/>
    <property type="match status" value="1"/>
</dbReference>
<evidence type="ECO:0000313" key="8">
    <source>
        <dbReference type="EMBL" id="KAB8246372.1"/>
    </source>
</evidence>
<dbReference type="VEuPathDB" id="FungiDB:AFLA_000240"/>
<keyword evidence="5 6" id="KW-0472">Membrane</keyword>
<sequence length="511" mass="56776">MLIMTTDRTFDEENLSSEKEAVMHLEHQPRGLSSDDEDFLASFSDEAKARVLRKVDWRLIPMLVLLYLIAYIDKTNIGNAKIEGLLPALGMNGNQYNIALSVFFIPYVLAEVPSNIILNHFKRPSVYLGSLILVWGIIMTCTGFVQNFGSLVGIRFLLGLFEAGFLPGAVLIISKWYLPNETQTRIAILYTSAASGGAFSGLLAFVIAKMDGIAGYEGWRWIFIIEGLATICLSVLTFFLLLDSPQLSSGWLTSDEVRFLEVRQIANSTQGAHKDGVAWSALISVLTDWKIYLLILANWSNAVPNYALKFTMPQIIQSMGFTSAKAQLLTIPPYAVGAFSAYIFSVFADRYTWRMPFIIIPQLLQVVAFSILFTKAADIRDNIALCYFGVCLACFGMYPILPGVNAWNVSNLPNPTKRAIGIGYLVCMGNAGGIIGSFIYQEKEAPRYPTGYGNSFAFASAGLVACLVLEFCLFRLNKQKAQLSEAEIRDRYTDEELNEMGEKSPLFKYTL</sequence>
<dbReference type="EMBL" id="ML734600">
    <property type="protein sequence ID" value="KAB8246372.1"/>
    <property type="molecule type" value="Genomic_DNA"/>
</dbReference>
<accession>A0A5N6GVJ4</accession>
<dbReference type="FunFam" id="1.20.1250.20:FF:000364">
    <property type="entry name" value="MFS general substrate transporter"/>
    <property type="match status" value="1"/>
</dbReference>
<feature type="transmembrane region" description="Helical" evidence="6">
    <location>
        <begin position="125"/>
        <end position="146"/>
    </location>
</feature>
<dbReference type="InterPro" id="IPR036259">
    <property type="entry name" value="MFS_trans_sf"/>
</dbReference>
<dbReference type="GO" id="GO:0016020">
    <property type="term" value="C:membrane"/>
    <property type="evidence" value="ECO:0007669"/>
    <property type="project" value="UniProtKB-SubCell"/>
</dbReference>
<dbReference type="FunFam" id="1.20.1250.20:FF:000034">
    <property type="entry name" value="MFS general substrate transporter"/>
    <property type="match status" value="1"/>
</dbReference>
<evidence type="ECO:0000256" key="3">
    <source>
        <dbReference type="ARBA" id="ARBA00022692"/>
    </source>
</evidence>
<dbReference type="GO" id="GO:0022857">
    <property type="term" value="F:transmembrane transporter activity"/>
    <property type="evidence" value="ECO:0007669"/>
    <property type="project" value="InterPro"/>
</dbReference>
<evidence type="ECO:0000256" key="4">
    <source>
        <dbReference type="ARBA" id="ARBA00022989"/>
    </source>
</evidence>
<feature type="transmembrane region" description="Helical" evidence="6">
    <location>
        <begin position="96"/>
        <end position="118"/>
    </location>
</feature>
<feature type="transmembrane region" description="Helical" evidence="6">
    <location>
        <begin position="353"/>
        <end position="372"/>
    </location>
</feature>
<feature type="transmembrane region" description="Helical" evidence="6">
    <location>
        <begin position="186"/>
        <end position="207"/>
    </location>
</feature>
<dbReference type="VEuPathDB" id="FungiDB:F9C07_1774"/>
<organism evidence="8">
    <name type="scientific">Aspergillus flavus</name>
    <dbReference type="NCBI Taxonomy" id="5059"/>
    <lineage>
        <taxon>Eukaryota</taxon>
        <taxon>Fungi</taxon>
        <taxon>Dikarya</taxon>
        <taxon>Ascomycota</taxon>
        <taxon>Pezizomycotina</taxon>
        <taxon>Eurotiomycetes</taxon>
        <taxon>Eurotiomycetidae</taxon>
        <taxon>Eurotiales</taxon>
        <taxon>Aspergillaceae</taxon>
        <taxon>Aspergillus</taxon>
        <taxon>Aspergillus subgen. Circumdati</taxon>
    </lineage>
</organism>
<feature type="transmembrane region" description="Helical" evidence="6">
    <location>
        <begin position="152"/>
        <end position="174"/>
    </location>
</feature>
<dbReference type="PANTHER" id="PTHR43791:SF79">
    <property type="entry name" value="MAJOR FACILITATOR SUPERFAMILY (MFS) PROFILE DOMAIN-CONTAINING PROTEIN"/>
    <property type="match status" value="1"/>
</dbReference>
<evidence type="ECO:0000256" key="2">
    <source>
        <dbReference type="ARBA" id="ARBA00022448"/>
    </source>
</evidence>
<comment type="subcellular location">
    <subcellularLocation>
        <location evidence="1">Membrane</location>
        <topology evidence="1">Multi-pass membrane protein</topology>
    </subcellularLocation>
</comment>
<dbReference type="Proteomes" id="UP000325434">
    <property type="component" value="Unassembled WGS sequence"/>
</dbReference>
<feature type="transmembrane region" description="Helical" evidence="6">
    <location>
        <begin position="328"/>
        <end position="347"/>
    </location>
</feature>
<feature type="transmembrane region" description="Helical" evidence="6">
    <location>
        <begin position="452"/>
        <end position="476"/>
    </location>
</feature>
<keyword evidence="4 6" id="KW-1133">Transmembrane helix</keyword>
<dbReference type="SUPFAM" id="SSF103473">
    <property type="entry name" value="MFS general substrate transporter"/>
    <property type="match status" value="1"/>
</dbReference>
<feature type="transmembrane region" description="Helical" evidence="6">
    <location>
        <begin position="219"/>
        <end position="242"/>
    </location>
</feature>
<dbReference type="AlphaFoldDB" id="A0A5N6GVJ4"/>